<keyword evidence="1 2" id="KW-0238">DNA-binding</keyword>
<gene>
    <name evidence="4" type="ORF">SAMN04488518_101570</name>
</gene>
<organism evidence="4 5">
    <name type="scientific">Pseudovibrio ascidiaceicola</name>
    <dbReference type="NCBI Taxonomy" id="285279"/>
    <lineage>
        <taxon>Bacteria</taxon>
        <taxon>Pseudomonadati</taxon>
        <taxon>Pseudomonadota</taxon>
        <taxon>Alphaproteobacteria</taxon>
        <taxon>Hyphomicrobiales</taxon>
        <taxon>Stappiaceae</taxon>
        <taxon>Pseudovibrio</taxon>
    </lineage>
</organism>
<keyword evidence="5" id="KW-1185">Reference proteome</keyword>
<reference evidence="4 5" key="1">
    <citation type="submission" date="2016-10" db="EMBL/GenBank/DDBJ databases">
        <authorList>
            <person name="Varghese N."/>
            <person name="Submissions S."/>
        </authorList>
    </citation>
    <scope>NUCLEOTIDE SEQUENCE [LARGE SCALE GENOMIC DNA]</scope>
    <source>
        <strain evidence="4 5">DSM 16392</strain>
    </source>
</reference>
<comment type="subunit">
    <text evidence="2">Homodimer.</text>
</comment>
<dbReference type="InterPro" id="IPR036894">
    <property type="entry name" value="YbaB-like_sf"/>
</dbReference>
<dbReference type="NCBIfam" id="TIGR00103">
    <property type="entry name" value="DNA_YbaB_EbfC"/>
    <property type="match status" value="1"/>
</dbReference>
<evidence type="ECO:0000256" key="3">
    <source>
        <dbReference type="SAM" id="Coils"/>
    </source>
</evidence>
<proteinExistence type="inferred from homology"/>
<dbReference type="HAMAP" id="MF_00274">
    <property type="entry name" value="DNA_YbaB_EbfC"/>
    <property type="match status" value="1"/>
</dbReference>
<evidence type="ECO:0000256" key="1">
    <source>
        <dbReference type="ARBA" id="ARBA00023125"/>
    </source>
</evidence>
<dbReference type="Gene3D" id="3.30.1310.10">
    <property type="entry name" value="Nucleoid-associated protein YbaB-like domain"/>
    <property type="match status" value="1"/>
</dbReference>
<dbReference type="SUPFAM" id="SSF82607">
    <property type="entry name" value="YbaB-like"/>
    <property type="match status" value="1"/>
</dbReference>
<dbReference type="Pfam" id="PF02575">
    <property type="entry name" value="YbaB_DNA_bd"/>
    <property type="match status" value="1"/>
</dbReference>
<dbReference type="PANTHER" id="PTHR33449">
    <property type="entry name" value="NUCLEOID-ASSOCIATED PROTEIN YBAB"/>
    <property type="match status" value="1"/>
</dbReference>
<feature type="coiled-coil region" evidence="3">
    <location>
        <begin position="3"/>
        <end position="30"/>
    </location>
</feature>
<dbReference type="Proteomes" id="UP000199598">
    <property type="component" value="Unassembled WGS sequence"/>
</dbReference>
<name>A0A1I3VU21_9HYPH</name>
<comment type="similarity">
    <text evidence="2">Belongs to the YbaB/EbfC family.</text>
</comment>
<evidence type="ECO:0000313" key="4">
    <source>
        <dbReference type="EMBL" id="SFJ97776.1"/>
    </source>
</evidence>
<protein>
    <recommendedName>
        <fullName evidence="2">Nucleoid-associated protein SAMN04488518_101570</fullName>
    </recommendedName>
</protein>
<sequence length="108" mass="11573">MDFLKMMKQAKQMQEKMGELQETVNDLSVEGTSGAGMVTVTLNGKGEMTGLKIDPSLINADEVEILEDLILAAHNDAKGKGEALVQERTQDMMSGMGLPAGMKLPFGS</sequence>
<comment type="subcellular location">
    <subcellularLocation>
        <location evidence="2">Cytoplasm</location>
        <location evidence="2">Nucleoid</location>
    </subcellularLocation>
</comment>
<evidence type="ECO:0000313" key="5">
    <source>
        <dbReference type="Proteomes" id="UP000199598"/>
    </source>
</evidence>
<dbReference type="PANTHER" id="PTHR33449:SF1">
    <property type="entry name" value="NUCLEOID-ASSOCIATED PROTEIN YBAB"/>
    <property type="match status" value="1"/>
</dbReference>
<dbReference type="InterPro" id="IPR004401">
    <property type="entry name" value="YbaB/EbfC"/>
</dbReference>
<dbReference type="PIRSF" id="PIRSF004555">
    <property type="entry name" value="UCP004555"/>
    <property type="match status" value="1"/>
</dbReference>
<dbReference type="RefSeq" id="WP_057463002.1">
    <property type="nucleotide sequence ID" value="NZ_FOSK01000001.1"/>
</dbReference>
<comment type="caution">
    <text evidence="4">The sequence shown here is derived from an EMBL/GenBank/DDBJ whole genome shotgun (WGS) entry which is preliminary data.</text>
</comment>
<keyword evidence="3" id="KW-0175">Coiled coil</keyword>
<evidence type="ECO:0000256" key="2">
    <source>
        <dbReference type="HAMAP-Rule" id="MF_00274"/>
    </source>
</evidence>
<dbReference type="EMBL" id="FOSK01000001">
    <property type="protein sequence ID" value="SFJ97776.1"/>
    <property type="molecule type" value="Genomic_DNA"/>
</dbReference>
<keyword evidence="2" id="KW-0963">Cytoplasm</keyword>
<accession>A0A1I3VU21</accession>
<comment type="function">
    <text evidence="2">Binds to DNA and alters its conformation. May be involved in regulation of gene expression, nucleoid organization and DNA protection.</text>
</comment>